<organism evidence="2">
    <name type="scientific">marine sediment metagenome</name>
    <dbReference type="NCBI Taxonomy" id="412755"/>
    <lineage>
        <taxon>unclassified sequences</taxon>
        <taxon>metagenomes</taxon>
        <taxon>ecological metagenomes</taxon>
    </lineage>
</organism>
<dbReference type="GO" id="GO:0000166">
    <property type="term" value="F:nucleotide binding"/>
    <property type="evidence" value="ECO:0007669"/>
    <property type="project" value="UniProtKB-KW"/>
</dbReference>
<dbReference type="EMBL" id="LAZR01008327">
    <property type="protein sequence ID" value="KKM79478.1"/>
    <property type="molecule type" value="Genomic_DNA"/>
</dbReference>
<reference evidence="2" key="1">
    <citation type="journal article" date="2015" name="Nature">
        <title>Complex archaea that bridge the gap between prokaryotes and eukaryotes.</title>
        <authorList>
            <person name="Spang A."/>
            <person name="Saw J.H."/>
            <person name="Jorgensen S.L."/>
            <person name="Zaremba-Niedzwiedzka K."/>
            <person name="Martijn J."/>
            <person name="Lind A.E."/>
            <person name="van Eijk R."/>
            <person name="Schleper C."/>
            <person name="Guy L."/>
            <person name="Ettema T.J."/>
        </authorList>
    </citation>
    <scope>NUCLEOTIDE SEQUENCE</scope>
</reference>
<dbReference type="Gene3D" id="3.40.50.261">
    <property type="entry name" value="Succinyl-CoA synthetase domains"/>
    <property type="match status" value="1"/>
</dbReference>
<dbReference type="GO" id="GO:0006099">
    <property type="term" value="P:tricarboxylic acid cycle"/>
    <property type="evidence" value="ECO:0007669"/>
    <property type="project" value="TreeGrafter"/>
</dbReference>
<dbReference type="SUPFAM" id="SSF52210">
    <property type="entry name" value="Succinyl-CoA synthetase domains"/>
    <property type="match status" value="1"/>
</dbReference>
<proteinExistence type="predicted"/>
<evidence type="ECO:0000313" key="2">
    <source>
        <dbReference type="EMBL" id="KKM79478.1"/>
    </source>
</evidence>
<dbReference type="AlphaFoldDB" id="A0A0F9KC09"/>
<protein>
    <recommendedName>
        <fullName evidence="3">ATP-citrate lyase/succinyl-CoA ligase domain-containing protein</fullName>
    </recommendedName>
</protein>
<dbReference type="GO" id="GO:0006104">
    <property type="term" value="P:succinyl-CoA metabolic process"/>
    <property type="evidence" value="ECO:0007669"/>
    <property type="project" value="TreeGrafter"/>
</dbReference>
<name>A0A0F9KC09_9ZZZZ</name>
<evidence type="ECO:0000256" key="1">
    <source>
        <dbReference type="ARBA" id="ARBA00022741"/>
    </source>
</evidence>
<dbReference type="GO" id="GO:0004775">
    <property type="term" value="F:succinate-CoA ligase (ADP-forming) activity"/>
    <property type="evidence" value="ECO:0007669"/>
    <property type="project" value="TreeGrafter"/>
</dbReference>
<dbReference type="GO" id="GO:0005829">
    <property type="term" value="C:cytosol"/>
    <property type="evidence" value="ECO:0007669"/>
    <property type="project" value="TreeGrafter"/>
</dbReference>
<sequence length="75" mass="7931">MTNGLPPSPARCCLKTTGPRLVIHTIAALRDHDEEDPLEVQAQELGINNYVKLSGNIGCVVNGAGLAMSTMDAIK</sequence>
<dbReference type="PANTHER" id="PTHR11815">
    <property type="entry name" value="SUCCINYL-COA SYNTHETASE BETA CHAIN"/>
    <property type="match status" value="1"/>
</dbReference>
<feature type="non-terminal residue" evidence="2">
    <location>
        <position position="75"/>
    </location>
</feature>
<dbReference type="InterPro" id="IPR016102">
    <property type="entry name" value="Succinyl-CoA_synth-like"/>
</dbReference>
<evidence type="ECO:0008006" key="3">
    <source>
        <dbReference type="Google" id="ProtNLM"/>
    </source>
</evidence>
<comment type="caution">
    <text evidence="2">The sequence shown here is derived from an EMBL/GenBank/DDBJ whole genome shotgun (WGS) entry which is preliminary data.</text>
</comment>
<keyword evidence="1" id="KW-0547">Nucleotide-binding</keyword>
<gene>
    <name evidence="2" type="ORF">LCGC14_1349470</name>
</gene>
<dbReference type="PANTHER" id="PTHR11815:SF10">
    <property type="entry name" value="SUCCINATE--COA LIGASE [GDP-FORMING] SUBUNIT BETA, MITOCHONDRIAL"/>
    <property type="match status" value="1"/>
</dbReference>
<dbReference type="GO" id="GO:0042709">
    <property type="term" value="C:succinate-CoA ligase complex"/>
    <property type="evidence" value="ECO:0007669"/>
    <property type="project" value="TreeGrafter"/>
</dbReference>
<accession>A0A0F9KC09</accession>